<keyword evidence="1" id="KW-0175">Coiled coil</keyword>
<dbReference type="EMBL" id="JABWAB010000004">
    <property type="protein sequence ID" value="KAF6052459.1"/>
    <property type="molecule type" value="Genomic_DNA"/>
</dbReference>
<dbReference type="OrthoDB" id="4034449at2759"/>
<comment type="caution">
    <text evidence="3">The sequence shown here is derived from an EMBL/GenBank/DDBJ whole genome shotgun (WGS) entry which is preliminary data.</text>
</comment>
<evidence type="ECO:0000313" key="4">
    <source>
        <dbReference type="Proteomes" id="UP000590412"/>
    </source>
</evidence>
<dbReference type="Pfam" id="PF11496">
    <property type="entry name" value="HDA2-3"/>
    <property type="match status" value="1"/>
</dbReference>
<dbReference type="Gene3D" id="3.40.50.12360">
    <property type="match status" value="1"/>
</dbReference>
<organism evidence="3 4">
    <name type="scientific">Candida parapsilosis</name>
    <name type="common">Yeast</name>
    <dbReference type="NCBI Taxonomy" id="5480"/>
    <lineage>
        <taxon>Eukaryota</taxon>
        <taxon>Fungi</taxon>
        <taxon>Dikarya</taxon>
        <taxon>Ascomycota</taxon>
        <taxon>Saccharomycotina</taxon>
        <taxon>Pichiomycetes</taxon>
        <taxon>Debaryomycetaceae</taxon>
        <taxon>Candida/Lodderomyces clade</taxon>
        <taxon>Candida</taxon>
    </lineage>
</organism>
<protein>
    <submittedName>
        <fullName evidence="3">Class II histone deacetylase complex subunit 2 and 3 family protein</fullName>
    </submittedName>
</protein>
<reference evidence="3" key="1">
    <citation type="submission" date="2020-03" db="EMBL/GenBank/DDBJ databases">
        <title>FDA dAtabase for Regulatory Grade micrObial Sequences (FDA-ARGOS): Supporting development and validation of Infectious Disease Dx tests.</title>
        <authorList>
            <person name="Campos J."/>
            <person name="Goldberg B."/>
            <person name="Tallon L."/>
            <person name="Sadzewicz L."/>
            <person name="Vavikolanu K."/>
            <person name="Mehta A."/>
            <person name="Aluvathingal J."/>
            <person name="Nadendla S."/>
            <person name="Nandy P."/>
            <person name="Geyer C."/>
            <person name="Yan Y."/>
            <person name="Sichtig H."/>
        </authorList>
    </citation>
    <scope>NUCLEOTIDE SEQUENCE [LARGE SCALE GENOMIC DNA]</scope>
    <source>
        <strain evidence="3">FDAARGOS_652</strain>
    </source>
</reference>
<feature type="compositionally biased region" description="Gly residues" evidence="2">
    <location>
        <begin position="701"/>
        <end position="713"/>
    </location>
</feature>
<gene>
    <name evidence="3" type="ORF">FOB60_002715</name>
</gene>
<dbReference type="InterPro" id="IPR038609">
    <property type="entry name" value="HDA1_su2/3_sf"/>
</dbReference>
<name>A0A8X7NKJ0_CANPA</name>
<evidence type="ECO:0000256" key="2">
    <source>
        <dbReference type="SAM" id="MobiDB-lite"/>
    </source>
</evidence>
<proteinExistence type="predicted"/>
<dbReference type="Proteomes" id="UP000590412">
    <property type="component" value="Unassembled WGS sequence"/>
</dbReference>
<dbReference type="AlphaFoldDB" id="A0A8X7NKJ0"/>
<evidence type="ECO:0000313" key="3">
    <source>
        <dbReference type="EMBL" id="KAF6052459.1"/>
    </source>
</evidence>
<feature type="coiled-coil region" evidence="1">
    <location>
        <begin position="528"/>
        <end position="613"/>
    </location>
</feature>
<dbReference type="InterPro" id="IPR021006">
    <property type="entry name" value="Hda2/3"/>
</dbReference>
<sequence length="731" mass="81837">MNLMDMLSADPPSSIYGNELDQPALYTEGEGAAAAAAGTATAAVLDDGIMSQQTSNKINNNGSASETNSTGVYYIPTSLTDSQIVLARILLHLISETLITEVKSRRKKTSIDSLLEVSSMSTTIGIGGDGDPNVDSKLRNLQLVSTCLDNLLIIDNHPSLLVNHFMPKRLLLSQPTSSQALMSGKLQFFNHVVDSILDKNRTNGDEFYPILVVARNNKELELIEGLIIGKDLTYKNTGNKIKLYDDKRGMSAHDADNPKGGVYLNLIQTQQLYNNYMNQSTSSSYKFIFSFDFKIDATNPSIEMLRSKHVCPIFVPIPVYSIEHLMLQITEPSGSGFGMDVDINEVDNIAALKTNPKQVWKLKLLNTLAVNFTKFSHNGGGGAGWNSETFYYDNYGIMMTRFLENVSHPQRIANLFSKFDDELVLHFSDDRLLKKLNSIYDKQIFGTMELGHPLTVDNFQYQFAELLAFKLRQMSIEMENLQGKEEEGDAKEDGEKEVSIGQKRLLTTSKQVHFDEDENTIAESYHKLRRLNDDANIIDRKLARVENDLHKSLEKDAELENKLKQVQSITENNVSQSLLSTQSNQISTLQTELKDLQQEYERLSRETEDSRVKYQQSSSEAVIEMQKRTSLQNELNKINNRMQSPGMALLPDLIHKDTILTDQHRLDRLRHQNKFLESFVNDQLGKLLAERQSIMESTSGGSSGMGAGAGGISTGSSSRPSNRISRDPTPF</sequence>
<dbReference type="GO" id="GO:0070823">
    <property type="term" value="C:HDA1 complex"/>
    <property type="evidence" value="ECO:0007669"/>
    <property type="project" value="InterPro"/>
</dbReference>
<accession>A0A8X7NKJ0</accession>
<evidence type="ECO:0000256" key="1">
    <source>
        <dbReference type="SAM" id="Coils"/>
    </source>
</evidence>
<feature type="region of interest" description="Disordered" evidence="2">
    <location>
        <begin position="695"/>
        <end position="731"/>
    </location>
</feature>